<proteinExistence type="predicted"/>
<evidence type="ECO:0000313" key="2">
    <source>
        <dbReference type="EnsemblMetazoa" id="G16333.1:cds"/>
    </source>
</evidence>
<protein>
    <recommendedName>
        <fullName evidence="4">ZAD domain-containing protein</fullName>
    </recommendedName>
</protein>
<reference evidence="2" key="1">
    <citation type="submission" date="2022-08" db="UniProtKB">
        <authorList>
            <consortium name="EnsemblMetazoa"/>
        </authorList>
    </citation>
    <scope>IDENTIFICATION</scope>
    <source>
        <strain evidence="2">05x7-T-G4-1.051#20</strain>
    </source>
</reference>
<dbReference type="AlphaFoldDB" id="A0A8W8J0K1"/>
<evidence type="ECO:0000313" key="3">
    <source>
        <dbReference type="Proteomes" id="UP000005408"/>
    </source>
</evidence>
<accession>A0A8W8J0K1</accession>
<name>A0A8W8J0K1_MAGGI</name>
<keyword evidence="3" id="KW-1185">Reference proteome</keyword>
<feature type="region of interest" description="Disordered" evidence="1">
    <location>
        <begin position="95"/>
        <end position="136"/>
    </location>
</feature>
<evidence type="ECO:0000256" key="1">
    <source>
        <dbReference type="SAM" id="MobiDB-lite"/>
    </source>
</evidence>
<evidence type="ECO:0008006" key="4">
    <source>
        <dbReference type="Google" id="ProtNLM"/>
    </source>
</evidence>
<organism evidence="2 3">
    <name type="scientific">Magallana gigas</name>
    <name type="common">Pacific oyster</name>
    <name type="synonym">Crassostrea gigas</name>
    <dbReference type="NCBI Taxonomy" id="29159"/>
    <lineage>
        <taxon>Eukaryota</taxon>
        <taxon>Metazoa</taxon>
        <taxon>Spiralia</taxon>
        <taxon>Lophotrochozoa</taxon>
        <taxon>Mollusca</taxon>
        <taxon>Bivalvia</taxon>
        <taxon>Autobranchia</taxon>
        <taxon>Pteriomorphia</taxon>
        <taxon>Ostreida</taxon>
        <taxon>Ostreoidea</taxon>
        <taxon>Ostreidae</taxon>
        <taxon>Magallana</taxon>
    </lineage>
</organism>
<sequence length="294" mass="32817">MVTPVKREVVCFICRNKNSRNYSLDSKKAKEDNFISKLTLLLDNVNYINKLCVIPTTVCRNCYSKITNVHGYLQDIRNCTSKYLEEGSVRVKRCASSPLTPKTPNPVAPKDISGVNSKSRKQLKLEPDEPVPDGPKVEPDLPIMNDHGYSMAKQTKALDNPGSKKTLEKLSNIFSDISSHEMLCELRSLSSTLTSRTATFGSVLYKYRDVSKLEDHIGNFTEEIVEEMINRVPLLVKAMLAVAVPASNVIKETIIPALAASYSILMKNKYDNLSAFHRLTSIIAIKGGLDERFS</sequence>
<dbReference type="Proteomes" id="UP000005408">
    <property type="component" value="Unassembled WGS sequence"/>
</dbReference>
<dbReference type="EnsemblMetazoa" id="G16333.1">
    <property type="protein sequence ID" value="G16333.1:cds"/>
    <property type="gene ID" value="G16333"/>
</dbReference>